<dbReference type="InterPro" id="IPR038691">
    <property type="entry name" value="ComJ_sf"/>
</dbReference>
<gene>
    <name evidence="1" type="ORF">QO011_004728</name>
</gene>
<name>A0ABU0JE59_9HYPH</name>
<organism evidence="1 2">
    <name type="scientific">Labrys wisconsinensis</name>
    <dbReference type="NCBI Taxonomy" id="425677"/>
    <lineage>
        <taxon>Bacteria</taxon>
        <taxon>Pseudomonadati</taxon>
        <taxon>Pseudomonadota</taxon>
        <taxon>Alphaproteobacteria</taxon>
        <taxon>Hyphomicrobiales</taxon>
        <taxon>Xanthobacteraceae</taxon>
        <taxon>Labrys</taxon>
    </lineage>
</organism>
<dbReference type="Gene3D" id="2.60.34.30">
    <property type="entry name" value="Competence, DNA-entry nuclease inhibitor, ComJ"/>
    <property type="match status" value="1"/>
</dbReference>
<dbReference type="EMBL" id="JAUSVX010000009">
    <property type="protein sequence ID" value="MDQ0471703.1"/>
    <property type="molecule type" value="Genomic_DNA"/>
</dbReference>
<evidence type="ECO:0000313" key="2">
    <source>
        <dbReference type="Proteomes" id="UP001242480"/>
    </source>
</evidence>
<protein>
    <submittedName>
        <fullName evidence="1">Uncharacterized protein</fullName>
    </submittedName>
</protein>
<keyword evidence="2" id="KW-1185">Reference proteome</keyword>
<dbReference type="RefSeq" id="WP_307277306.1">
    <property type="nucleotide sequence ID" value="NZ_JAUSVX010000009.1"/>
</dbReference>
<dbReference type="Proteomes" id="UP001242480">
    <property type="component" value="Unassembled WGS sequence"/>
</dbReference>
<accession>A0ABU0JE59</accession>
<sequence length="172" mass="18900">MSQKLLGAARLFASHYQIVICDDPRKIGSDFANWKDDKGNRGFAGSPTFRSVGTEADLNDHWVELVLSDEPPDLEEWQRVTCVDFRSDSGAVSVMSVIDDVPPISATIGQGEYTAFVAAQNVGVDQLSLAEEHELSDAELAARKDLEWYRIFLVAGKPQTVGRIVDRTDAAD</sequence>
<evidence type="ECO:0000313" key="1">
    <source>
        <dbReference type="EMBL" id="MDQ0471703.1"/>
    </source>
</evidence>
<reference evidence="1 2" key="1">
    <citation type="submission" date="2023-07" db="EMBL/GenBank/DDBJ databases">
        <title>Genomic Encyclopedia of Type Strains, Phase IV (KMG-IV): sequencing the most valuable type-strain genomes for metagenomic binning, comparative biology and taxonomic classification.</title>
        <authorList>
            <person name="Goeker M."/>
        </authorList>
    </citation>
    <scope>NUCLEOTIDE SEQUENCE [LARGE SCALE GENOMIC DNA]</scope>
    <source>
        <strain evidence="1 2">DSM 19619</strain>
    </source>
</reference>
<proteinExistence type="predicted"/>
<comment type="caution">
    <text evidence="1">The sequence shown here is derived from an EMBL/GenBank/DDBJ whole genome shotgun (WGS) entry which is preliminary data.</text>
</comment>